<feature type="compositionally biased region" description="Low complexity" evidence="1">
    <location>
        <begin position="10"/>
        <end position="40"/>
    </location>
</feature>
<dbReference type="InterPro" id="IPR011992">
    <property type="entry name" value="EF-hand-dom_pair"/>
</dbReference>
<evidence type="ECO:0000313" key="3">
    <source>
        <dbReference type="Ensembl" id="ENSPTEP00000010595.1"/>
    </source>
</evidence>
<dbReference type="Gene3D" id="1.10.238.10">
    <property type="entry name" value="EF-hand"/>
    <property type="match status" value="2"/>
</dbReference>
<dbReference type="Ensembl" id="ENSPTET00000016059.1">
    <property type="protein sequence ID" value="ENSPTEP00000010595.1"/>
    <property type="gene ID" value="ENSPTEG00000012001.1"/>
</dbReference>
<dbReference type="PANTHER" id="PTHR23048:SF5">
    <property type="entry name" value="MYOSIN LIGHT CHAIN 6B"/>
    <property type="match status" value="1"/>
</dbReference>
<dbReference type="AlphaFoldDB" id="A0A8C9GTX1"/>
<dbReference type="SMART" id="SM00054">
    <property type="entry name" value="EFh"/>
    <property type="match status" value="2"/>
</dbReference>
<dbReference type="SUPFAM" id="SSF47473">
    <property type="entry name" value="EF-hand"/>
    <property type="match status" value="1"/>
</dbReference>
<keyword evidence="4" id="KW-1185">Reference proteome</keyword>
<dbReference type="PANTHER" id="PTHR23048">
    <property type="entry name" value="MYOSIN LIGHT CHAIN 1, 3"/>
    <property type="match status" value="1"/>
</dbReference>
<proteinExistence type="predicted"/>
<dbReference type="PROSITE" id="PS50222">
    <property type="entry name" value="EF_HAND_2"/>
    <property type="match status" value="2"/>
</dbReference>
<dbReference type="InterPro" id="IPR002048">
    <property type="entry name" value="EF_hand_dom"/>
</dbReference>
<reference evidence="3" key="1">
    <citation type="submission" date="2025-08" db="UniProtKB">
        <authorList>
            <consortium name="Ensembl"/>
        </authorList>
    </citation>
    <scope>IDENTIFICATION</scope>
</reference>
<feature type="region of interest" description="Disordered" evidence="1">
    <location>
        <begin position="1"/>
        <end position="50"/>
    </location>
</feature>
<evidence type="ECO:0000313" key="4">
    <source>
        <dbReference type="Proteomes" id="UP000694416"/>
    </source>
</evidence>
<evidence type="ECO:0000256" key="1">
    <source>
        <dbReference type="SAM" id="MobiDB-lite"/>
    </source>
</evidence>
<name>A0A8C9GTX1_9PRIM</name>
<dbReference type="GO" id="GO:0008307">
    <property type="term" value="F:structural constituent of muscle"/>
    <property type="evidence" value="ECO:0007669"/>
    <property type="project" value="TreeGrafter"/>
</dbReference>
<feature type="domain" description="EF-hand" evidence="2">
    <location>
        <begin position="144"/>
        <end position="179"/>
    </location>
</feature>
<protein>
    <submittedName>
        <fullName evidence="3">Myosin light chain 6B</fullName>
    </submittedName>
</protein>
<evidence type="ECO:0000259" key="2">
    <source>
        <dbReference type="PROSITE" id="PS50222"/>
    </source>
</evidence>
<dbReference type="Proteomes" id="UP000694416">
    <property type="component" value="Unplaced"/>
</dbReference>
<accession>A0A8C9GTX1</accession>
<dbReference type="InterPro" id="IPR050230">
    <property type="entry name" value="CALM/Myosin/TropC-like"/>
</dbReference>
<reference evidence="3" key="2">
    <citation type="submission" date="2025-09" db="UniProtKB">
        <authorList>
            <consortium name="Ensembl"/>
        </authorList>
    </citation>
    <scope>IDENTIFICATION</scope>
</reference>
<sequence>MPPKKDVPVKKPAGPSISKPAAKPAPAAGAPPAKSKAEPAVPQAPQKTQEPPIDLSKVVVSLWKVKIELEGFKEAFELFDRVGDGKILYSQCGDVMRALGQNPTNAEVLKVLGNPKSDELKSRRVDFETFLPMLQAVAKNRDQGTYEDYLEGLRVFDKEGDGKVMGAELRHVLTTLGEAGKGDQNSFRVERGMGWARKKTGRISRASRKITILQVVSRRLRRSELWG</sequence>
<feature type="domain" description="EF-hand" evidence="2">
    <location>
        <begin position="67"/>
        <end position="102"/>
    </location>
</feature>
<dbReference type="GO" id="GO:0016460">
    <property type="term" value="C:myosin II complex"/>
    <property type="evidence" value="ECO:0007669"/>
    <property type="project" value="TreeGrafter"/>
</dbReference>
<dbReference type="GO" id="GO:0005509">
    <property type="term" value="F:calcium ion binding"/>
    <property type="evidence" value="ECO:0007669"/>
    <property type="project" value="InterPro"/>
</dbReference>
<organism evidence="3 4">
    <name type="scientific">Piliocolobus tephrosceles</name>
    <name type="common">Ugandan red Colobus</name>
    <dbReference type="NCBI Taxonomy" id="591936"/>
    <lineage>
        <taxon>Eukaryota</taxon>
        <taxon>Metazoa</taxon>
        <taxon>Chordata</taxon>
        <taxon>Craniata</taxon>
        <taxon>Vertebrata</taxon>
        <taxon>Euteleostomi</taxon>
        <taxon>Mammalia</taxon>
        <taxon>Eutheria</taxon>
        <taxon>Euarchontoglires</taxon>
        <taxon>Primates</taxon>
        <taxon>Haplorrhini</taxon>
        <taxon>Catarrhini</taxon>
        <taxon>Cercopithecidae</taxon>
        <taxon>Colobinae</taxon>
        <taxon>Piliocolobus</taxon>
    </lineage>
</organism>
<dbReference type="FunFam" id="1.10.238.10:FF:000056">
    <property type="entry name" value="Myosin light chain 1 skeletal"/>
    <property type="match status" value="1"/>
</dbReference>